<dbReference type="GeneID" id="37204239"/>
<dbReference type="PANTHER" id="PTHR36102">
    <property type="entry name" value="CHROMOSOME 10, WHOLE GENOME SHOTGUN SEQUENCE"/>
    <property type="match status" value="1"/>
</dbReference>
<dbReference type="PANTHER" id="PTHR36102:SF4">
    <property type="entry name" value="YDR124W-LIKE HELICAL BUNDLE DOMAIN-CONTAINING PROTEIN"/>
    <property type="match status" value="1"/>
</dbReference>
<dbReference type="VEuPathDB" id="FungiDB:BO97DRAFT_470498"/>
<keyword evidence="4" id="KW-1185">Reference proteome</keyword>
<feature type="compositionally biased region" description="Basic and acidic residues" evidence="1">
    <location>
        <begin position="344"/>
        <end position="363"/>
    </location>
</feature>
<feature type="domain" description="Subtelomeric hrmA-associated cluster protein AFUB-079030/YDR124W-like helical bundle" evidence="2">
    <location>
        <begin position="157"/>
        <end position="291"/>
    </location>
</feature>
<feature type="compositionally biased region" description="Basic and acidic residues" evidence="1">
    <location>
        <begin position="422"/>
        <end position="431"/>
    </location>
</feature>
<evidence type="ECO:0000256" key="1">
    <source>
        <dbReference type="SAM" id="MobiDB-lite"/>
    </source>
</evidence>
<protein>
    <recommendedName>
        <fullName evidence="2">Subtelomeric hrmA-associated cluster protein AFUB-079030/YDR124W-like helical bundle domain-containing protein</fullName>
    </recommendedName>
</protein>
<proteinExistence type="predicted"/>
<sequence length="470" mass="52013">MTAQSSHTGMQRSSFGLRYAHFAVLCIDHSGHLRLEGSPSIAGCEKDIFTEDVQGRFLRSVASAWQSSLPSIHSSESNHADTLGHLSGEGAGYDPWYHQTATTRPAGLIPCDLVSMRNNKNARRSLRKTNPASISPLGRKPGSPTPGKVIRTTALRLGDTDSLRQYYEKAFDQFQQLNCRVIAKALIKLVEPRKQVNYPYNGRRTSGSGSQKMDPELTKPGWWPDGVTHREPDHLFKRERIRLLVHILCDLRTSKGITAKSLEEAGQDVRRAIQPSTRLAVLDEIFYVRKMEELYLDGKISGETTIRVMQAHLTDEYCVPEPQEQTTDCSRVHSQARALPSDSQKLEEIAEQHRDGDRPERSFQLKCKSPSSVDGSQSEKDSSSPSACFSLSPASTSTTNREGSLESGIPKELADVSGSSKANRDPGTFRDIHSTVSQCLPEYFAQQVPHPPSGQGAPSGYWATLPYNGY</sequence>
<feature type="region of interest" description="Disordered" evidence="1">
    <location>
        <begin position="121"/>
        <end position="149"/>
    </location>
</feature>
<feature type="region of interest" description="Disordered" evidence="1">
    <location>
        <begin position="200"/>
        <end position="219"/>
    </location>
</feature>
<accession>A0A395HZJ8</accession>
<evidence type="ECO:0000313" key="4">
    <source>
        <dbReference type="Proteomes" id="UP000248961"/>
    </source>
</evidence>
<dbReference type="STRING" id="1450537.A0A395HZJ8"/>
<dbReference type="Proteomes" id="UP000248961">
    <property type="component" value="Unassembled WGS sequence"/>
</dbReference>
<feature type="region of interest" description="Disordered" evidence="1">
    <location>
        <begin position="336"/>
        <end position="431"/>
    </location>
</feature>
<evidence type="ECO:0000313" key="3">
    <source>
        <dbReference type="EMBL" id="RAL12298.1"/>
    </source>
</evidence>
<dbReference type="InterPro" id="IPR047092">
    <property type="entry name" value="AFUB_07903/YDR124W-like_hel"/>
</dbReference>
<dbReference type="InterPro" id="IPR021264">
    <property type="entry name" value="AFUB_079030/YDR124W-like"/>
</dbReference>
<feature type="compositionally biased region" description="Low complexity" evidence="1">
    <location>
        <begin position="383"/>
        <end position="395"/>
    </location>
</feature>
<evidence type="ECO:0000259" key="2">
    <source>
        <dbReference type="Pfam" id="PF11001"/>
    </source>
</evidence>
<organism evidence="3 4">
    <name type="scientific">Aspergillus homomorphus (strain CBS 101889)</name>
    <dbReference type="NCBI Taxonomy" id="1450537"/>
    <lineage>
        <taxon>Eukaryota</taxon>
        <taxon>Fungi</taxon>
        <taxon>Dikarya</taxon>
        <taxon>Ascomycota</taxon>
        <taxon>Pezizomycotina</taxon>
        <taxon>Eurotiomycetes</taxon>
        <taxon>Eurotiomycetidae</taxon>
        <taxon>Eurotiales</taxon>
        <taxon>Aspergillaceae</taxon>
        <taxon>Aspergillus</taxon>
        <taxon>Aspergillus subgen. Circumdati</taxon>
    </lineage>
</organism>
<dbReference type="AlphaFoldDB" id="A0A395HZJ8"/>
<dbReference type="RefSeq" id="XP_025551452.1">
    <property type="nucleotide sequence ID" value="XM_025699950.1"/>
</dbReference>
<gene>
    <name evidence="3" type="ORF">BO97DRAFT_470498</name>
</gene>
<dbReference type="OrthoDB" id="5338458at2759"/>
<name>A0A395HZJ8_ASPHC</name>
<dbReference type="EMBL" id="KZ824284">
    <property type="protein sequence ID" value="RAL12298.1"/>
    <property type="molecule type" value="Genomic_DNA"/>
</dbReference>
<dbReference type="Pfam" id="PF11001">
    <property type="entry name" value="AFUB_07903_YDR124W_hel"/>
    <property type="match status" value="1"/>
</dbReference>
<reference evidence="3 4" key="1">
    <citation type="submission" date="2018-02" db="EMBL/GenBank/DDBJ databases">
        <title>The genomes of Aspergillus section Nigri reveals drivers in fungal speciation.</title>
        <authorList>
            <consortium name="DOE Joint Genome Institute"/>
            <person name="Vesth T.C."/>
            <person name="Nybo J."/>
            <person name="Theobald S."/>
            <person name="Brandl J."/>
            <person name="Frisvad J.C."/>
            <person name="Nielsen K.F."/>
            <person name="Lyhne E.K."/>
            <person name="Kogle M.E."/>
            <person name="Kuo A."/>
            <person name="Riley R."/>
            <person name="Clum A."/>
            <person name="Nolan M."/>
            <person name="Lipzen A."/>
            <person name="Salamov A."/>
            <person name="Henrissat B."/>
            <person name="Wiebenga A."/>
            <person name="De vries R.P."/>
            <person name="Grigoriev I.V."/>
            <person name="Mortensen U.H."/>
            <person name="Andersen M.R."/>
            <person name="Baker S.E."/>
        </authorList>
    </citation>
    <scope>NUCLEOTIDE SEQUENCE [LARGE SCALE GENOMIC DNA]</scope>
    <source>
        <strain evidence="3 4">CBS 101889</strain>
    </source>
</reference>